<name>A0A2S3Z9X0_9MICO</name>
<evidence type="ECO:0000313" key="7">
    <source>
        <dbReference type="EMBL" id="POH62262.1"/>
    </source>
</evidence>
<dbReference type="RefSeq" id="WP_103461454.1">
    <property type="nucleotide sequence ID" value="NZ_PPXD01000026.1"/>
</dbReference>
<feature type="transmembrane region" description="Helical" evidence="6">
    <location>
        <begin position="97"/>
        <end position="117"/>
    </location>
</feature>
<comment type="subcellular location">
    <subcellularLocation>
        <location evidence="1">Membrane</location>
        <topology evidence="1">Multi-pass membrane protein</topology>
    </subcellularLocation>
</comment>
<dbReference type="Proteomes" id="UP000237340">
    <property type="component" value="Unassembled WGS sequence"/>
</dbReference>
<proteinExistence type="predicted"/>
<evidence type="ECO:0008006" key="9">
    <source>
        <dbReference type="Google" id="ProtNLM"/>
    </source>
</evidence>
<dbReference type="PANTHER" id="PTHR34857">
    <property type="entry name" value="SLL0384 PROTEIN"/>
    <property type="match status" value="1"/>
</dbReference>
<evidence type="ECO:0000256" key="3">
    <source>
        <dbReference type="ARBA" id="ARBA00022692"/>
    </source>
</evidence>
<gene>
    <name evidence="7" type="ORF">C3B61_15355</name>
</gene>
<keyword evidence="5 6" id="KW-0472">Membrane</keyword>
<dbReference type="GO" id="GO:0005886">
    <property type="term" value="C:plasma membrane"/>
    <property type="evidence" value="ECO:0007669"/>
    <property type="project" value="UniProtKB-ARBA"/>
</dbReference>
<keyword evidence="8" id="KW-1185">Reference proteome</keyword>
<evidence type="ECO:0000256" key="6">
    <source>
        <dbReference type="SAM" id="Phobius"/>
    </source>
</evidence>
<dbReference type="Pfam" id="PF02361">
    <property type="entry name" value="CbiQ"/>
    <property type="match status" value="1"/>
</dbReference>
<dbReference type="InterPro" id="IPR051611">
    <property type="entry name" value="ECF_transporter_component"/>
</dbReference>
<feature type="transmembrane region" description="Helical" evidence="6">
    <location>
        <begin position="42"/>
        <end position="60"/>
    </location>
</feature>
<evidence type="ECO:0000256" key="2">
    <source>
        <dbReference type="ARBA" id="ARBA00022475"/>
    </source>
</evidence>
<feature type="transmembrane region" description="Helical" evidence="6">
    <location>
        <begin position="243"/>
        <end position="264"/>
    </location>
</feature>
<accession>A0A2S3Z9X0</accession>
<keyword evidence="2" id="KW-1003">Cell membrane</keyword>
<protein>
    <recommendedName>
        <fullName evidence="9">Energy-coupling factor transporter transmembrane protein EcfT</fullName>
    </recommendedName>
</protein>
<keyword evidence="4 6" id="KW-1133">Transmembrane helix</keyword>
<feature type="transmembrane region" description="Helical" evidence="6">
    <location>
        <begin position="67"/>
        <end position="91"/>
    </location>
</feature>
<dbReference type="CDD" id="cd16914">
    <property type="entry name" value="EcfT"/>
    <property type="match status" value="1"/>
</dbReference>
<reference evidence="7 8" key="1">
    <citation type="submission" date="2018-01" db="EMBL/GenBank/DDBJ databases">
        <title>Cryobacterium sp. nov., from glaciers in China.</title>
        <authorList>
            <person name="Liu Q."/>
            <person name="Xin Y.-H."/>
        </authorList>
    </citation>
    <scope>NUCLEOTIDE SEQUENCE [LARGE SCALE GENOMIC DNA]</scope>
    <source>
        <strain evidence="7 8">TMN-42</strain>
    </source>
</reference>
<evidence type="ECO:0000256" key="1">
    <source>
        <dbReference type="ARBA" id="ARBA00004141"/>
    </source>
</evidence>
<keyword evidence="3 6" id="KW-0812">Transmembrane</keyword>
<evidence type="ECO:0000256" key="5">
    <source>
        <dbReference type="ARBA" id="ARBA00023136"/>
    </source>
</evidence>
<dbReference type="AlphaFoldDB" id="A0A2S3Z9X0"/>
<dbReference type="PANTHER" id="PTHR34857:SF2">
    <property type="entry name" value="SLL0384 PROTEIN"/>
    <property type="match status" value="1"/>
</dbReference>
<feature type="transmembrane region" description="Helical" evidence="6">
    <location>
        <begin position="21"/>
        <end position="36"/>
    </location>
</feature>
<sequence length="274" mass="29649">MEVSPRYLAGRSFLGRRDPRVLIGVPALTVVVAAQVEDLRVMAALVVIAFAYYASARIPLREVRSNWTFVLVFVLIMAGINGIIVGAQASATSDDNATLATIPLIGVPVTIGSISYATNLTLRFLAIAATGFPLAFSIRPGDLAVAFARLGLPSRFAYGIDLTFKFLPSTAASLAETIAAQRLRGYEPPPTHNPIKKVLQLRPLMVPVTVNSFIDAEDVVDALDLRGFGTQKRTWLRQLRFGAVDYLVVGFFLLLALLATTASLTGRMPALWIF</sequence>
<dbReference type="EMBL" id="PPXD01000026">
    <property type="protein sequence ID" value="POH62262.1"/>
    <property type="molecule type" value="Genomic_DNA"/>
</dbReference>
<evidence type="ECO:0000313" key="8">
    <source>
        <dbReference type="Proteomes" id="UP000237340"/>
    </source>
</evidence>
<evidence type="ECO:0000256" key="4">
    <source>
        <dbReference type="ARBA" id="ARBA00022989"/>
    </source>
</evidence>
<organism evidence="7 8">
    <name type="scientific">Cryobacterium zongtaii</name>
    <dbReference type="NCBI Taxonomy" id="1259217"/>
    <lineage>
        <taxon>Bacteria</taxon>
        <taxon>Bacillati</taxon>
        <taxon>Actinomycetota</taxon>
        <taxon>Actinomycetes</taxon>
        <taxon>Micrococcales</taxon>
        <taxon>Microbacteriaceae</taxon>
        <taxon>Cryobacterium</taxon>
    </lineage>
</organism>
<dbReference type="InterPro" id="IPR003339">
    <property type="entry name" value="ABC/ECF_trnsptr_transmembrane"/>
</dbReference>
<comment type="caution">
    <text evidence="7">The sequence shown here is derived from an EMBL/GenBank/DDBJ whole genome shotgun (WGS) entry which is preliminary data.</text>
</comment>